<evidence type="ECO:0008006" key="11">
    <source>
        <dbReference type="Google" id="ProtNLM"/>
    </source>
</evidence>
<protein>
    <recommendedName>
        <fullName evidence="11">Glycosyltransferase 2-like domain-containing protein</fullName>
    </recommendedName>
</protein>
<gene>
    <name evidence="9" type="ORF">A1O7_00292</name>
</gene>
<feature type="region of interest" description="Disordered" evidence="7">
    <location>
        <begin position="42"/>
        <end position="61"/>
    </location>
</feature>
<evidence type="ECO:0000256" key="1">
    <source>
        <dbReference type="ARBA" id="ARBA00004141"/>
    </source>
</evidence>
<dbReference type="PANTHER" id="PTHR43867">
    <property type="entry name" value="CELLULOSE SYNTHASE CATALYTIC SUBUNIT A [UDP-FORMING]"/>
    <property type="match status" value="1"/>
</dbReference>
<dbReference type="GO" id="GO:0016020">
    <property type="term" value="C:membrane"/>
    <property type="evidence" value="ECO:0007669"/>
    <property type="project" value="UniProtKB-SubCell"/>
</dbReference>
<dbReference type="InterPro" id="IPR050321">
    <property type="entry name" value="Glycosyltr_2/OpgH_subfam"/>
</dbReference>
<dbReference type="AlphaFoldDB" id="W9W780"/>
<feature type="transmembrane region" description="Helical" evidence="8">
    <location>
        <begin position="669"/>
        <end position="691"/>
    </location>
</feature>
<organism evidence="9 10">
    <name type="scientific">Cladophialophora yegresii CBS 114405</name>
    <dbReference type="NCBI Taxonomy" id="1182544"/>
    <lineage>
        <taxon>Eukaryota</taxon>
        <taxon>Fungi</taxon>
        <taxon>Dikarya</taxon>
        <taxon>Ascomycota</taxon>
        <taxon>Pezizomycotina</taxon>
        <taxon>Eurotiomycetes</taxon>
        <taxon>Chaetothyriomycetidae</taxon>
        <taxon>Chaetothyriales</taxon>
        <taxon>Herpotrichiellaceae</taxon>
        <taxon>Cladophialophora</taxon>
    </lineage>
</organism>
<keyword evidence="10" id="KW-1185">Reference proteome</keyword>
<sequence length="727" mass="80532">MADPERSILRHRGPKKDKVNSLTGGAETSSVADRVEDHITVVATTGTEPESTVAEPQGEDSRTIEFEIDEGFTLPPAPPNTPAEANLPVIRDYAVVTGPNGEESLVWLAAADAYLDGVEMIEQQKAEPVTLGTLLSDALTPLNVINTVVYLALLCANAKSSKLMSPAMLCALGQVNENERWADSAGVGTITEGLWKTVITLARDRNPRPSLRLLGYNVPTVDIFVVCCGEPDDVVLDTVKAACKIDWPAKKFRIIVADDGNSLSLRNKVQQMQGTYTNLHYYSRVKPAVGHHGYKAGNLNSTLVDYVEKTPAGYSEFCAIFDADMMPEPNILRMLVPHAIKDPNLAMVTAAQFHYNVPNDDPLNQGNTTGTGAEDGNRDRVNAAWCPGSGFILRTAAWFDIKGFPEFSITEDLITSWCLHGKGHKIALIPGVMQWGLQPDCLITHLKQRRRWWTGHIRDALRYNFTLNAQALSGASLIQRYAMFHHACRPYTMTITHTINTLLTLVCLWLGGPVIGGSEVRGLKQIVYCLAISRVIGLIGDFNSIFSGSYLKVRRMIATGVWMGHHFSRDTLQTLLPQRLGGLRLSFGVSGVEDKPQIGVKERDVATRPALLTRVWMVHQREGILWHLALFLVTVCLVLYRVVGVFKASTVDGQVIFNDDVWIELVKSVGFPGFALLDNVLYYLTPIFYMIDPPTMPERRETMEYDADTGLWKPREEYKKVSYTKAS</sequence>
<evidence type="ECO:0000313" key="10">
    <source>
        <dbReference type="Proteomes" id="UP000019473"/>
    </source>
</evidence>
<dbReference type="SUPFAM" id="SSF53448">
    <property type="entry name" value="Nucleotide-diphospho-sugar transferases"/>
    <property type="match status" value="1"/>
</dbReference>
<evidence type="ECO:0000313" key="9">
    <source>
        <dbReference type="EMBL" id="EXJ63957.1"/>
    </source>
</evidence>
<dbReference type="HOGENOM" id="CLU_016061_1_0_1"/>
<evidence type="ECO:0000256" key="8">
    <source>
        <dbReference type="SAM" id="Phobius"/>
    </source>
</evidence>
<dbReference type="STRING" id="1182544.W9W780"/>
<dbReference type="GeneID" id="19174909"/>
<dbReference type="RefSeq" id="XP_007752524.1">
    <property type="nucleotide sequence ID" value="XM_007754334.1"/>
</dbReference>
<keyword evidence="2" id="KW-0328">Glycosyltransferase</keyword>
<keyword evidence="5 8" id="KW-1133">Transmembrane helix</keyword>
<evidence type="ECO:0000256" key="2">
    <source>
        <dbReference type="ARBA" id="ARBA00022676"/>
    </source>
</evidence>
<dbReference type="GO" id="GO:0016757">
    <property type="term" value="F:glycosyltransferase activity"/>
    <property type="evidence" value="ECO:0007669"/>
    <property type="project" value="UniProtKB-KW"/>
</dbReference>
<dbReference type="Gene3D" id="3.90.550.10">
    <property type="entry name" value="Spore Coat Polysaccharide Biosynthesis Protein SpsA, Chain A"/>
    <property type="match status" value="1"/>
</dbReference>
<dbReference type="Proteomes" id="UP000019473">
    <property type="component" value="Unassembled WGS sequence"/>
</dbReference>
<comment type="caution">
    <text evidence="9">The sequence shown here is derived from an EMBL/GenBank/DDBJ whole genome shotgun (WGS) entry which is preliminary data.</text>
</comment>
<dbReference type="PANTHER" id="PTHR43867:SF2">
    <property type="entry name" value="CELLULOSE SYNTHASE CATALYTIC SUBUNIT A [UDP-FORMING]"/>
    <property type="match status" value="1"/>
</dbReference>
<dbReference type="Pfam" id="PF13641">
    <property type="entry name" value="Glyco_tranf_2_3"/>
    <property type="match status" value="1"/>
</dbReference>
<keyword evidence="6 8" id="KW-0472">Membrane</keyword>
<evidence type="ECO:0000256" key="5">
    <source>
        <dbReference type="ARBA" id="ARBA00022989"/>
    </source>
</evidence>
<dbReference type="VEuPathDB" id="FungiDB:A1O7_00292"/>
<evidence type="ECO:0000256" key="6">
    <source>
        <dbReference type="ARBA" id="ARBA00023136"/>
    </source>
</evidence>
<feature type="compositionally biased region" description="Polar residues" evidence="7">
    <location>
        <begin position="20"/>
        <end position="31"/>
    </location>
</feature>
<evidence type="ECO:0000256" key="7">
    <source>
        <dbReference type="SAM" id="MobiDB-lite"/>
    </source>
</evidence>
<keyword evidence="3" id="KW-0808">Transferase</keyword>
<name>W9W780_9EURO</name>
<reference evidence="9 10" key="1">
    <citation type="submission" date="2013-03" db="EMBL/GenBank/DDBJ databases">
        <title>The Genome Sequence of Cladophialophora yegresii CBS 114405.</title>
        <authorList>
            <consortium name="The Broad Institute Genomics Platform"/>
            <person name="Cuomo C."/>
            <person name="de Hoog S."/>
            <person name="Gorbushina A."/>
            <person name="Walker B."/>
            <person name="Young S.K."/>
            <person name="Zeng Q."/>
            <person name="Gargeya S."/>
            <person name="Fitzgerald M."/>
            <person name="Haas B."/>
            <person name="Abouelleil A."/>
            <person name="Allen A.W."/>
            <person name="Alvarado L."/>
            <person name="Arachchi H.M."/>
            <person name="Berlin A.M."/>
            <person name="Chapman S.B."/>
            <person name="Gainer-Dewar J."/>
            <person name="Goldberg J."/>
            <person name="Griggs A."/>
            <person name="Gujja S."/>
            <person name="Hansen M."/>
            <person name="Howarth C."/>
            <person name="Imamovic A."/>
            <person name="Ireland A."/>
            <person name="Larimer J."/>
            <person name="McCowan C."/>
            <person name="Murphy C."/>
            <person name="Pearson M."/>
            <person name="Poon T.W."/>
            <person name="Priest M."/>
            <person name="Roberts A."/>
            <person name="Saif S."/>
            <person name="Shea T."/>
            <person name="Sisk P."/>
            <person name="Sykes S."/>
            <person name="Wortman J."/>
            <person name="Nusbaum C."/>
            <person name="Birren B."/>
        </authorList>
    </citation>
    <scope>NUCLEOTIDE SEQUENCE [LARGE SCALE GENOMIC DNA]</scope>
    <source>
        <strain evidence="9 10">CBS 114405</strain>
    </source>
</reference>
<comment type="subcellular location">
    <subcellularLocation>
        <location evidence="1">Membrane</location>
        <topology evidence="1">Multi-pass membrane protein</topology>
    </subcellularLocation>
</comment>
<feature type="region of interest" description="Disordered" evidence="7">
    <location>
        <begin position="1"/>
        <end position="36"/>
    </location>
</feature>
<evidence type="ECO:0000256" key="4">
    <source>
        <dbReference type="ARBA" id="ARBA00022692"/>
    </source>
</evidence>
<dbReference type="eggNOG" id="ENOG502QVIM">
    <property type="taxonomic scope" value="Eukaryota"/>
</dbReference>
<accession>W9W780</accession>
<dbReference type="EMBL" id="AMGW01000001">
    <property type="protein sequence ID" value="EXJ63957.1"/>
    <property type="molecule type" value="Genomic_DNA"/>
</dbReference>
<feature type="transmembrane region" description="Helical" evidence="8">
    <location>
        <begin position="624"/>
        <end position="643"/>
    </location>
</feature>
<dbReference type="CDD" id="cd06421">
    <property type="entry name" value="CESA_CelA_like"/>
    <property type="match status" value="1"/>
</dbReference>
<keyword evidence="4 8" id="KW-0812">Transmembrane</keyword>
<evidence type="ECO:0000256" key="3">
    <source>
        <dbReference type="ARBA" id="ARBA00022679"/>
    </source>
</evidence>
<proteinExistence type="predicted"/>
<dbReference type="InterPro" id="IPR029044">
    <property type="entry name" value="Nucleotide-diphossugar_trans"/>
</dbReference>
<dbReference type="OrthoDB" id="72851at2759"/>